<protein>
    <recommendedName>
        <fullName evidence="4">DUF2680 domain-containing protein</fullName>
    </recommendedName>
</protein>
<feature type="signal peptide" evidence="1">
    <location>
        <begin position="1"/>
        <end position="28"/>
    </location>
</feature>
<feature type="chain" id="PRO_5002540141" description="DUF2680 domain-containing protein" evidence="1">
    <location>
        <begin position="29"/>
        <end position="144"/>
    </location>
</feature>
<organism evidence="2 3">
    <name type="scientific">Candidatus Amesbacteria bacterium GW2011_GWA1_48_9</name>
    <dbReference type="NCBI Taxonomy" id="1618355"/>
    <lineage>
        <taxon>Bacteria</taxon>
        <taxon>Candidatus Amesiibacteriota</taxon>
    </lineage>
</organism>
<accession>A0A0G1V0R8</accession>
<dbReference type="AlphaFoldDB" id="A0A0G1V0R8"/>
<evidence type="ECO:0000313" key="3">
    <source>
        <dbReference type="Proteomes" id="UP000034637"/>
    </source>
</evidence>
<sequence length="144" mass="15815">MKNKLLVLAITAVVIGGAAWAGSTRALAATTGKYPPVVQKLIDKFGLKETEVQTVIEEARTEQQTTMQTRMEERLTDAVGNGKITEAQKTAILAKWKEISAKRETERQELSDWAKQNGLESDYGFGWFGGHGRGMHGGWGMGMM</sequence>
<evidence type="ECO:0000313" key="2">
    <source>
        <dbReference type="EMBL" id="KKU99921.1"/>
    </source>
</evidence>
<evidence type="ECO:0008006" key="4">
    <source>
        <dbReference type="Google" id="ProtNLM"/>
    </source>
</evidence>
<comment type="caution">
    <text evidence="2">The sequence shown here is derived from an EMBL/GenBank/DDBJ whole genome shotgun (WGS) entry which is preliminary data.</text>
</comment>
<dbReference type="EMBL" id="LCPP01000019">
    <property type="protein sequence ID" value="KKU99921.1"/>
    <property type="molecule type" value="Genomic_DNA"/>
</dbReference>
<proteinExistence type="predicted"/>
<name>A0A0G1V0R8_9BACT</name>
<keyword evidence="1" id="KW-0732">Signal</keyword>
<reference evidence="2 3" key="1">
    <citation type="journal article" date="2015" name="Nature">
        <title>rRNA introns, odd ribosomes, and small enigmatic genomes across a large radiation of phyla.</title>
        <authorList>
            <person name="Brown C.T."/>
            <person name="Hug L.A."/>
            <person name="Thomas B.C."/>
            <person name="Sharon I."/>
            <person name="Castelle C.J."/>
            <person name="Singh A."/>
            <person name="Wilkins M.J."/>
            <person name="Williams K.H."/>
            <person name="Banfield J.F."/>
        </authorList>
    </citation>
    <scope>NUCLEOTIDE SEQUENCE [LARGE SCALE GENOMIC DNA]</scope>
</reference>
<gene>
    <name evidence="2" type="ORF">UY33_C0019G0007</name>
</gene>
<evidence type="ECO:0000256" key="1">
    <source>
        <dbReference type="SAM" id="SignalP"/>
    </source>
</evidence>
<dbReference type="Proteomes" id="UP000034637">
    <property type="component" value="Unassembled WGS sequence"/>
</dbReference>